<keyword evidence="5 11" id="KW-0472">Membrane</keyword>
<dbReference type="AlphaFoldDB" id="A0A3P8YJ08"/>
<dbReference type="InterPro" id="IPR043210">
    <property type="entry name" value="CD44_antigen-like"/>
</dbReference>
<keyword evidence="4 11" id="KW-1133">Transmembrane helix</keyword>
<dbReference type="PANTHER" id="PTHR10225:SF2">
    <property type="entry name" value="LYMPHATIC VESSEL ENDOTHELIAL HYALURONIC ACID RECEPTOR 1"/>
    <property type="match status" value="1"/>
</dbReference>
<dbReference type="Pfam" id="PF00193">
    <property type="entry name" value="Xlink"/>
    <property type="match status" value="1"/>
</dbReference>
<dbReference type="GO" id="GO:0004888">
    <property type="term" value="F:transmembrane signaling receptor activity"/>
    <property type="evidence" value="ECO:0007669"/>
    <property type="project" value="TreeGrafter"/>
</dbReference>
<dbReference type="PANTHER" id="PTHR10225">
    <property type="entry name" value="HYALURONAN RECEPTOR"/>
    <property type="match status" value="1"/>
</dbReference>
<dbReference type="STRING" id="8010.ENSELUP00000016096"/>
<evidence type="ECO:0000256" key="11">
    <source>
        <dbReference type="SAM" id="Phobius"/>
    </source>
</evidence>
<organism evidence="14 15">
    <name type="scientific">Esox lucius</name>
    <name type="common">Northern pike</name>
    <dbReference type="NCBI Taxonomy" id="8010"/>
    <lineage>
        <taxon>Eukaryota</taxon>
        <taxon>Metazoa</taxon>
        <taxon>Chordata</taxon>
        <taxon>Craniata</taxon>
        <taxon>Vertebrata</taxon>
        <taxon>Euteleostomi</taxon>
        <taxon>Actinopterygii</taxon>
        <taxon>Neopterygii</taxon>
        <taxon>Teleostei</taxon>
        <taxon>Protacanthopterygii</taxon>
        <taxon>Esociformes</taxon>
        <taxon>Esocidae</taxon>
        <taxon>Esox</taxon>
    </lineage>
</organism>
<evidence type="ECO:0000256" key="1">
    <source>
        <dbReference type="ARBA" id="ARBA00004167"/>
    </source>
</evidence>
<keyword evidence="3 12" id="KW-0732">Signal</keyword>
<dbReference type="GO" id="GO:0007155">
    <property type="term" value="P:cell adhesion"/>
    <property type="evidence" value="ECO:0007669"/>
    <property type="project" value="InterPro"/>
</dbReference>
<evidence type="ECO:0000256" key="3">
    <source>
        <dbReference type="ARBA" id="ARBA00022729"/>
    </source>
</evidence>
<dbReference type="InParanoid" id="A0A3P8YJ08"/>
<dbReference type="Bgee" id="ENSELUG00000015941">
    <property type="expression patterns" value="Expressed in head kidney and 13 other cell types or tissues"/>
</dbReference>
<keyword evidence="6 9" id="KW-1015">Disulfide bond</keyword>
<dbReference type="SMART" id="SM00445">
    <property type="entry name" value="LINK"/>
    <property type="match status" value="1"/>
</dbReference>
<dbReference type="GeneTree" id="ENSGT00530000063822"/>
<evidence type="ECO:0000256" key="9">
    <source>
        <dbReference type="PROSITE-ProRule" id="PRU00323"/>
    </source>
</evidence>
<dbReference type="InterPro" id="IPR016187">
    <property type="entry name" value="CTDL_fold"/>
</dbReference>
<name>A0A3P8YJ08_ESOLU</name>
<evidence type="ECO:0000256" key="4">
    <source>
        <dbReference type="ARBA" id="ARBA00022989"/>
    </source>
</evidence>
<keyword evidence="7" id="KW-0675">Receptor</keyword>
<accession>A0A3P8YJ08</accession>
<dbReference type="PROSITE" id="PS01241">
    <property type="entry name" value="LINK_1"/>
    <property type="match status" value="1"/>
</dbReference>
<reference evidence="15" key="1">
    <citation type="journal article" date="2014" name="PLoS ONE">
        <title>The genome and linkage map of the northern pike (Esox lucius): conserved synteny revealed between the salmonid sister group and the Neoteleostei.</title>
        <authorList>
            <person name="Rondeau E.B."/>
            <person name="Minkley D.R."/>
            <person name="Leong J.S."/>
            <person name="Messmer A.M."/>
            <person name="Jantzen J.R."/>
            <person name="von Schalburg K.R."/>
            <person name="Lemon C."/>
            <person name="Bird N.H."/>
            <person name="Koop B.F."/>
        </authorList>
    </citation>
    <scope>NUCLEOTIDE SEQUENCE</scope>
</reference>
<dbReference type="GO" id="GO:0005540">
    <property type="term" value="F:hyaluronic acid binding"/>
    <property type="evidence" value="ECO:0007669"/>
    <property type="project" value="InterPro"/>
</dbReference>
<evidence type="ECO:0000313" key="15">
    <source>
        <dbReference type="Proteomes" id="UP000265140"/>
    </source>
</evidence>
<feature type="disulfide bond" evidence="9">
    <location>
        <begin position="87"/>
        <end position="108"/>
    </location>
</feature>
<keyword evidence="15" id="KW-1185">Reference proteome</keyword>
<evidence type="ECO:0000256" key="8">
    <source>
        <dbReference type="ARBA" id="ARBA00023180"/>
    </source>
</evidence>
<evidence type="ECO:0000256" key="12">
    <source>
        <dbReference type="SAM" id="SignalP"/>
    </source>
</evidence>
<comment type="caution">
    <text evidence="9">Lacks conserved residue(s) required for the propagation of feature annotation.</text>
</comment>
<sequence>MIQVWILSLLLNLSLAFSKLHVDPSKFHAFPKDHIAGVFQVHYKNQINQLTYAFNASEARDVCSFLGVTLASIAQVEEAQKQGLETCRFGWIDEHFAVIPRILPSLSCGKNQTGVIKWRAPVTTLFDVFCFNISAIHLEDTTADSLLTTQEQLEGPRPPSSGVTSSPPTSISTTISHLPRSTHSAQPTSPSSLFPLSVSPSASIHHSDNPEEVHPSLSNKRFLIGAVPTVLLITFAFVILLTAMAILWYFRKGQKKDYTETEDWKHTCMKETKNQQNESATEPDDEVCKEIAKDVRVNIRDDTNTKYTSEIEP</sequence>
<dbReference type="InterPro" id="IPR000538">
    <property type="entry name" value="Link_dom"/>
</dbReference>
<dbReference type="GO" id="GO:0005886">
    <property type="term" value="C:plasma membrane"/>
    <property type="evidence" value="ECO:0007669"/>
    <property type="project" value="TreeGrafter"/>
</dbReference>
<feature type="compositionally biased region" description="Low complexity" evidence="10">
    <location>
        <begin position="160"/>
        <end position="176"/>
    </location>
</feature>
<dbReference type="Ensembl" id="ENSELUT00000025338.3">
    <property type="protein sequence ID" value="ENSELUP00000016096.3"/>
    <property type="gene ID" value="ENSELUG00000015941.3"/>
</dbReference>
<dbReference type="Proteomes" id="UP000265140">
    <property type="component" value="Chromosome 2"/>
</dbReference>
<dbReference type="Gene3D" id="3.10.100.10">
    <property type="entry name" value="Mannose-Binding Protein A, subunit A"/>
    <property type="match status" value="1"/>
</dbReference>
<comment type="subcellular location">
    <subcellularLocation>
        <location evidence="1">Membrane</location>
        <topology evidence="1">Single-pass membrane protein</topology>
    </subcellularLocation>
</comment>
<evidence type="ECO:0000256" key="5">
    <source>
        <dbReference type="ARBA" id="ARBA00023136"/>
    </source>
</evidence>
<keyword evidence="2 11" id="KW-0812">Transmembrane</keyword>
<reference evidence="14" key="2">
    <citation type="submission" date="2020-02" db="EMBL/GenBank/DDBJ databases">
        <title>Esox lucius (northern pike) genome, fEsoLuc1, primary haplotype.</title>
        <authorList>
            <person name="Myers G."/>
            <person name="Karagic N."/>
            <person name="Meyer A."/>
            <person name="Pippel M."/>
            <person name="Reichard M."/>
            <person name="Winkler S."/>
            <person name="Tracey A."/>
            <person name="Sims Y."/>
            <person name="Howe K."/>
            <person name="Rhie A."/>
            <person name="Formenti G."/>
            <person name="Durbin R."/>
            <person name="Fedrigo O."/>
            <person name="Jarvis E.D."/>
        </authorList>
    </citation>
    <scope>NUCLEOTIDE SEQUENCE [LARGE SCALE GENOMIC DNA]</scope>
</reference>
<reference evidence="14" key="3">
    <citation type="submission" date="2025-08" db="UniProtKB">
        <authorList>
            <consortium name="Ensembl"/>
        </authorList>
    </citation>
    <scope>IDENTIFICATION</scope>
</reference>
<dbReference type="PROSITE" id="PS50963">
    <property type="entry name" value="LINK_2"/>
    <property type="match status" value="1"/>
</dbReference>
<dbReference type="InterPro" id="IPR016186">
    <property type="entry name" value="C-type_lectin-like/link_sf"/>
</dbReference>
<feature type="transmembrane region" description="Helical" evidence="11">
    <location>
        <begin position="222"/>
        <end position="250"/>
    </location>
</feature>
<feature type="domain" description="Link" evidence="13">
    <location>
        <begin position="37"/>
        <end position="132"/>
    </location>
</feature>
<evidence type="ECO:0000256" key="7">
    <source>
        <dbReference type="ARBA" id="ARBA00023170"/>
    </source>
</evidence>
<dbReference type="OMA" id="HAFPETH"/>
<dbReference type="PRINTS" id="PR01265">
    <property type="entry name" value="LINKMODULE"/>
</dbReference>
<reference evidence="14" key="4">
    <citation type="submission" date="2025-09" db="UniProtKB">
        <authorList>
            <consortium name="Ensembl"/>
        </authorList>
    </citation>
    <scope>IDENTIFICATION</scope>
</reference>
<dbReference type="SUPFAM" id="SSF56436">
    <property type="entry name" value="C-type lectin-like"/>
    <property type="match status" value="1"/>
</dbReference>
<proteinExistence type="predicted"/>
<evidence type="ECO:0000259" key="13">
    <source>
        <dbReference type="PROSITE" id="PS50963"/>
    </source>
</evidence>
<evidence type="ECO:0000256" key="2">
    <source>
        <dbReference type="ARBA" id="ARBA00022692"/>
    </source>
</evidence>
<feature type="signal peptide" evidence="12">
    <location>
        <begin position="1"/>
        <end position="16"/>
    </location>
</feature>
<dbReference type="FunCoup" id="A0A3P8YJ08">
    <property type="interactions" value="540"/>
</dbReference>
<feature type="region of interest" description="Disordered" evidence="10">
    <location>
        <begin position="151"/>
        <end position="192"/>
    </location>
</feature>
<evidence type="ECO:0000256" key="10">
    <source>
        <dbReference type="SAM" id="MobiDB-lite"/>
    </source>
</evidence>
<keyword evidence="8" id="KW-0325">Glycoprotein</keyword>
<evidence type="ECO:0000256" key="6">
    <source>
        <dbReference type="ARBA" id="ARBA00023157"/>
    </source>
</evidence>
<feature type="chain" id="PRO_5044297617" description="Link domain-containing protein" evidence="12">
    <location>
        <begin position="17"/>
        <end position="313"/>
    </location>
</feature>
<evidence type="ECO:0000313" key="14">
    <source>
        <dbReference type="Ensembl" id="ENSELUP00000016096.3"/>
    </source>
</evidence>
<protein>
    <recommendedName>
        <fullName evidence="13">Link domain-containing protein</fullName>
    </recommendedName>
</protein>